<keyword evidence="2" id="KW-1185">Reference proteome</keyword>
<protein>
    <recommendedName>
        <fullName evidence="3">Transposase</fullName>
    </recommendedName>
</protein>
<sequence length="89" mass="10646">MINRYEITKALNQFKRAFKSQISPYENNVVEEHLLYKIRRHHLKRYSDQELIRVTQSIIKSINQFQSNRTSPHKGLSQFTKSLNELIEA</sequence>
<dbReference type="EMBL" id="CP092900">
    <property type="protein sequence ID" value="UTC24445.1"/>
    <property type="molecule type" value="Genomic_DNA"/>
</dbReference>
<dbReference type="RefSeq" id="WP_258568228.1">
    <property type="nucleotide sequence ID" value="NZ_CP092900.1"/>
</dbReference>
<proteinExistence type="predicted"/>
<evidence type="ECO:0000313" key="2">
    <source>
        <dbReference type="Proteomes" id="UP001055955"/>
    </source>
</evidence>
<dbReference type="Proteomes" id="UP001055955">
    <property type="component" value="Chromosome"/>
</dbReference>
<reference evidence="1 2" key="1">
    <citation type="journal article" date="2022" name="Nat. Microbiol.">
        <title>The microbiome of a bacterivorous marine choanoflagellate contains a resource-demanding obligate bacterial associate.</title>
        <authorList>
            <person name="Needham D.M."/>
            <person name="Poirier C."/>
            <person name="Bachy C."/>
            <person name="George E.E."/>
            <person name="Wilken S."/>
            <person name="Yung C.C.M."/>
            <person name="Limardo A.J."/>
            <person name="Morando M."/>
            <person name="Sudek L."/>
            <person name="Malmstrom R.R."/>
            <person name="Keeling P.J."/>
            <person name="Santoro A.E."/>
            <person name="Worden A.Z."/>
        </authorList>
    </citation>
    <scope>NUCLEOTIDE SEQUENCE [LARGE SCALE GENOMIC DNA]</scope>
    <source>
        <strain evidence="1 2">Comchoano-1</strain>
    </source>
</reference>
<name>A0ABY5DKW3_9GAMM</name>
<evidence type="ECO:0000313" key="1">
    <source>
        <dbReference type="EMBL" id="UTC24445.1"/>
    </source>
</evidence>
<gene>
    <name evidence="1" type="ORF">MMH89_04330</name>
</gene>
<evidence type="ECO:0008006" key="3">
    <source>
        <dbReference type="Google" id="ProtNLM"/>
    </source>
</evidence>
<accession>A0ABY5DKW3</accession>
<organism evidence="1 2">
    <name type="scientific">Candidatus Comchoanobacter bicostacola</name>
    <dbReference type="NCBI Taxonomy" id="2919598"/>
    <lineage>
        <taxon>Bacteria</taxon>
        <taxon>Pseudomonadati</taxon>
        <taxon>Pseudomonadota</taxon>
        <taxon>Gammaproteobacteria</taxon>
        <taxon>Candidatus Comchoanobacterales</taxon>
        <taxon>Candidatus Comchoanobacteraceae</taxon>
        <taxon>Candidatus Comchoanobacter</taxon>
    </lineage>
</organism>